<keyword evidence="19" id="KW-1185">Reference proteome</keyword>
<keyword evidence="10" id="KW-0408">Iron</keyword>
<evidence type="ECO:0000256" key="9">
    <source>
        <dbReference type="ARBA" id="ARBA00023002"/>
    </source>
</evidence>
<dbReference type="AlphaFoldDB" id="A0A8H3XM53"/>
<comment type="caution">
    <text evidence="18">The sequence shown here is derived from an EMBL/GenBank/DDBJ whole genome shotgun (WGS) entry which is preliminary data.</text>
</comment>
<evidence type="ECO:0000259" key="16">
    <source>
        <dbReference type="Pfam" id="PF02668"/>
    </source>
</evidence>
<dbReference type="PANTHER" id="PTHR10696:SF51">
    <property type="entry name" value="TRIMETHYLLYSINE DIOXYGENASE, MITOCHONDRIAL"/>
    <property type="match status" value="1"/>
</dbReference>
<dbReference type="Gene3D" id="3.30.2020.30">
    <property type="match status" value="1"/>
</dbReference>
<dbReference type="InterPro" id="IPR050411">
    <property type="entry name" value="AlphaKG_dependent_hydroxylases"/>
</dbReference>
<feature type="domain" description="Gamma-butyrobetaine hydroxylase-like N-terminal" evidence="17">
    <location>
        <begin position="34"/>
        <end position="117"/>
    </location>
</feature>
<accession>A0A8H3XM53</accession>
<evidence type="ECO:0000256" key="8">
    <source>
        <dbReference type="ARBA" id="ARBA00022964"/>
    </source>
</evidence>
<comment type="cofactor">
    <cofactor evidence="1">
        <name>Fe(2+)</name>
        <dbReference type="ChEBI" id="CHEBI:29033"/>
    </cofactor>
</comment>
<dbReference type="FunFam" id="3.30.2020.30:FF:000002">
    <property type="entry name" value="Putative gamma-butyrobetaine dioxygenase"/>
    <property type="match status" value="1"/>
</dbReference>
<dbReference type="Pfam" id="PF06155">
    <property type="entry name" value="GBBH-like_N"/>
    <property type="match status" value="1"/>
</dbReference>
<dbReference type="GO" id="GO:0005739">
    <property type="term" value="C:mitochondrion"/>
    <property type="evidence" value="ECO:0007669"/>
    <property type="project" value="TreeGrafter"/>
</dbReference>
<dbReference type="InterPro" id="IPR042098">
    <property type="entry name" value="TauD-like_sf"/>
</dbReference>
<dbReference type="FunFam" id="3.60.130.10:FF:000001">
    <property type="entry name" value="Trimethyllysine dioxygenase, mitochondrial"/>
    <property type="match status" value="1"/>
</dbReference>
<evidence type="ECO:0000256" key="10">
    <source>
        <dbReference type="ARBA" id="ARBA00023004"/>
    </source>
</evidence>
<comment type="function">
    <text evidence="14">Converts trimethyllysine (TML) into hydroxytrimethyllysine (HTML).</text>
</comment>
<comment type="cofactor">
    <cofactor evidence="2">
        <name>L-ascorbate</name>
        <dbReference type="ChEBI" id="CHEBI:38290"/>
    </cofactor>
</comment>
<keyword evidence="7" id="KW-0124">Carnitine biosynthesis</keyword>
<comment type="catalytic activity">
    <reaction evidence="15">
        <text>N(6),N(6),N(6)-trimethyl-L-lysine + 2-oxoglutarate + O2 = (3S)-3-hydroxy-N(6),N(6),N(6)-trimethyl-L-lysine + succinate + CO2</text>
        <dbReference type="Rhea" id="RHEA:14181"/>
        <dbReference type="ChEBI" id="CHEBI:15379"/>
        <dbReference type="ChEBI" id="CHEBI:16526"/>
        <dbReference type="ChEBI" id="CHEBI:16810"/>
        <dbReference type="ChEBI" id="CHEBI:30031"/>
        <dbReference type="ChEBI" id="CHEBI:58100"/>
        <dbReference type="ChEBI" id="CHEBI:141499"/>
        <dbReference type="EC" id="1.14.11.8"/>
    </reaction>
</comment>
<dbReference type="UniPathway" id="UPA00118"/>
<evidence type="ECO:0000256" key="1">
    <source>
        <dbReference type="ARBA" id="ARBA00001954"/>
    </source>
</evidence>
<protein>
    <recommendedName>
        <fullName evidence="5">trimethyllysine dioxygenase</fullName>
        <ecNumber evidence="5">1.14.11.8</ecNumber>
    </recommendedName>
    <alternativeName>
        <fullName evidence="12">Epsilon-trimethyllysine 2-oxoglutarate dioxygenase</fullName>
    </alternativeName>
    <alternativeName>
        <fullName evidence="11">TML hydroxylase</fullName>
    </alternativeName>
    <alternativeName>
        <fullName evidence="13">TML-alpha-ketoglutarate dioxygenase</fullName>
    </alternativeName>
</protein>
<dbReference type="PANTHER" id="PTHR10696">
    <property type="entry name" value="GAMMA-BUTYROBETAINE HYDROXYLASE-RELATED"/>
    <property type="match status" value="1"/>
</dbReference>
<evidence type="ECO:0000256" key="15">
    <source>
        <dbReference type="ARBA" id="ARBA00049334"/>
    </source>
</evidence>
<dbReference type="GO" id="GO:0050353">
    <property type="term" value="F:trimethyllysine dioxygenase activity"/>
    <property type="evidence" value="ECO:0007669"/>
    <property type="project" value="UniProtKB-EC"/>
</dbReference>
<dbReference type="InterPro" id="IPR003819">
    <property type="entry name" value="TauD/TfdA-like"/>
</dbReference>
<evidence type="ECO:0000256" key="11">
    <source>
        <dbReference type="ARBA" id="ARBA00030363"/>
    </source>
</evidence>
<dbReference type="Gene3D" id="3.60.130.10">
    <property type="entry name" value="Clavaminate synthase-like"/>
    <property type="match status" value="1"/>
</dbReference>
<dbReference type="NCBIfam" id="TIGR02410">
    <property type="entry name" value="carnitine_TMLD"/>
    <property type="match status" value="1"/>
</dbReference>
<dbReference type="InterPro" id="IPR038492">
    <property type="entry name" value="GBBH-like_N_sf"/>
</dbReference>
<dbReference type="Pfam" id="PF02668">
    <property type="entry name" value="TauD"/>
    <property type="match status" value="1"/>
</dbReference>
<dbReference type="EC" id="1.14.11.8" evidence="5"/>
<reference evidence="18 19" key="1">
    <citation type="journal article" date="2019" name="Environ. Microbiol.">
        <title>At the nexus of three kingdoms: the genome of the mycorrhizal fungus Gigaspora margarita provides insights into plant, endobacterial and fungal interactions.</title>
        <authorList>
            <person name="Venice F."/>
            <person name="Ghignone S."/>
            <person name="Salvioli di Fossalunga A."/>
            <person name="Amselem J."/>
            <person name="Novero M."/>
            <person name="Xianan X."/>
            <person name="Sedzielewska Toro K."/>
            <person name="Morin E."/>
            <person name="Lipzen A."/>
            <person name="Grigoriev I.V."/>
            <person name="Henrissat B."/>
            <person name="Martin F.M."/>
            <person name="Bonfante P."/>
        </authorList>
    </citation>
    <scope>NUCLEOTIDE SEQUENCE [LARGE SCALE GENOMIC DNA]</scope>
    <source>
        <strain evidence="18 19">BEG34</strain>
    </source>
</reference>
<dbReference type="OrthoDB" id="408743at2759"/>
<gene>
    <name evidence="18" type="ORF">F8M41_025107</name>
</gene>
<keyword evidence="8 18" id="KW-0223">Dioxygenase</keyword>
<evidence type="ECO:0000256" key="5">
    <source>
        <dbReference type="ARBA" id="ARBA00012267"/>
    </source>
</evidence>
<dbReference type="EMBL" id="WTPW01000884">
    <property type="protein sequence ID" value="KAF0471938.1"/>
    <property type="molecule type" value="Genomic_DNA"/>
</dbReference>
<evidence type="ECO:0000256" key="12">
    <source>
        <dbReference type="ARBA" id="ARBA00031778"/>
    </source>
</evidence>
<dbReference type="CDD" id="cd00250">
    <property type="entry name" value="CAS_like"/>
    <property type="match status" value="1"/>
</dbReference>
<sequence>MLCRSVRFKFTSHIKKIKPERNFIKISDAEDAITVSTTTSKVIVDWQDNQTSKFHNIWLRDHCKCSECYHQITKQRLLDTFSIPEDIKAISTSPGPEGVEIKWNDEHKSFFKWGWLRRHSYDPKFIDTHNILNIRKTLWNAGIKYCPPIVQYIDVMNTKEELASLLKNISEFGFCFIDGVPHAVKETEELARRVCFIRETHYGGFWDFTANLEHGDTAYTTLPLKAHTDNTYFTDPSGLQMFHLIEFDGKGGASLLVDGFYVARQLRTKSPTAYETLSTITIPAHSAGDPNTLIQPTPNGYPILNHDPLLNNSLYQIRYNNDDRSTMNHLESEQVLEFYDALRKWNNLLKDKHNEYWFQLKPGRVVIFDNWRVLHGRDKFSGHRRLIGCYLNWDDYQSRLKISHLSQEEILESL</sequence>
<evidence type="ECO:0000256" key="4">
    <source>
        <dbReference type="ARBA" id="ARBA00008654"/>
    </source>
</evidence>
<feature type="domain" description="TauD/TfdA-like" evidence="16">
    <location>
        <begin position="151"/>
        <end position="390"/>
    </location>
</feature>
<evidence type="ECO:0000256" key="7">
    <source>
        <dbReference type="ARBA" id="ARBA00022873"/>
    </source>
</evidence>
<dbReference type="SUPFAM" id="SSF51197">
    <property type="entry name" value="Clavaminate synthase-like"/>
    <property type="match status" value="1"/>
</dbReference>
<evidence type="ECO:0000256" key="14">
    <source>
        <dbReference type="ARBA" id="ARBA00046008"/>
    </source>
</evidence>
<dbReference type="Proteomes" id="UP000439903">
    <property type="component" value="Unassembled WGS sequence"/>
</dbReference>
<dbReference type="GO" id="GO:0045329">
    <property type="term" value="P:carnitine biosynthetic process"/>
    <property type="evidence" value="ECO:0007669"/>
    <property type="project" value="UniProtKB-UniPathway"/>
</dbReference>
<name>A0A8H3XM53_GIGMA</name>
<dbReference type="GO" id="GO:0005506">
    <property type="term" value="F:iron ion binding"/>
    <property type="evidence" value="ECO:0007669"/>
    <property type="project" value="InterPro"/>
</dbReference>
<dbReference type="InterPro" id="IPR010376">
    <property type="entry name" value="GBBH-like_N"/>
</dbReference>
<evidence type="ECO:0000313" key="19">
    <source>
        <dbReference type="Proteomes" id="UP000439903"/>
    </source>
</evidence>
<keyword evidence="6" id="KW-0479">Metal-binding</keyword>
<evidence type="ECO:0000256" key="6">
    <source>
        <dbReference type="ARBA" id="ARBA00022723"/>
    </source>
</evidence>
<comment type="similarity">
    <text evidence="4">Belongs to the gamma-BBH/TMLD family.</text>
</comment>
<comment type="pathway">
    <text evidence="3">Amine and polyamine biosynthesis; carnitine biosynthesis.</text>
</comment>
<evidence type="ECO:0000256" key="13">
    <source>
        <dbReference type="ARBA" id="ARBA00032283"/>
    </source>
</evidence>
<keyword evidence="9" id="KW-0560">Oxidoreductase</keyword>
<evidence type="ECO:0000256" key="3">
    <source>
        <dbReference type="ARBA" id="ARBA00005022"/>
    </source>
</evidence>
<organism evidence="18 19">
    <name type="scientific">Gigaspora margarita</name>
    <dbReference type="NCBI Taxonomy" id="4874"/>
    <lineage>
        <taxon>Eukaryota</taxon>
        <taxon>Fungi</taxon>
        <taxon>Fungi incertae sedis</taxon>
        <taxon>Mucoromycota</taxon>
        <taxon>Glomeromycotina</taxon>
        <taxon>Glomeromycetes</taxon>
        <taxon>Diversisporales</taxon>
        <taxon>Gigasporaceae</taxon>
        <taxon>Gigaspora</taxon>
    </lineage>
</organism>
<evidence type="ECO:0000259" key="17">
    <source>
        <dbReference type="Pfam" id="PF06155"/>
    </source>
</evidence>
<dbReference type="InterPro" id="IPR012776">
    <property type="entry name" value="Trimethyllysine_dOase"/>
</dbReference>
<evidence type="ECO:0000313" key="18">
    <source>
        <dbReference type="EMBL" id="KAF0471938.1"/>
    </source>
</evidence>
<evidence type="ECO:0000256" key="2">
    <source>
        <dbReference type="ARBA" id="ARBA00001961"/>
    </source>
</evidence>
<proteinExistence type="inferred from homology"/>